<evidence type="ECO:0000313" key="2">
    <source>
        <dbReference type="Proteomes" id="UP000177328"/>
    </source>
</evidence>
<organism evidence="1 2">
    <name type="scientific">Candidatus Daviesbacteria bacterium RIFCSPHIGHO2_02_FULL_43_12</name>
    <dbReference type="NCBI Taxonomy" id="1797776"/>
    <lineage>
        <taxon>Bacteria</taxon>
        <taxon>Candidatus Daviesiibacteriota</taxon>
    </lineage>
</organism>
<dbReference type="EMBL" id="MFDD01000002">
    <property type="protein sequence ID" value="OGE41225.1"/>
    <property type="molecule type" value="Genomic_DNA"/>
</dbReference>
<reference evidence="1 2" key="1">
    <citation type="journal article" date="2016" name="Nat. Commun.">
        <title>Thousands of microbial genomes shed light on interconnected biogeochemical processes in an aquifer system.</title>
        <authorList>
            <person name="Anantharaman K."/>
            <person name="Brown C.T."/>
            <person name="Hug L.A."/>
            <person name="Sharon I."/>
            <person name="Castelle C.J."/>
            <person name="Probst A.J."/>
            <person name="Thomas B.C."/>
            <person name="Singh A."/>
            <person name="Wilkins M.J."/>
            <person name="Karaoz U."/>
            <person name="Brodie E.L."/>
            <person name="Williams K.H."/>
            <person name="Hubbard S.S."/>
            <person name="Banfield J.F."/>
        </authorList>
    </citation>
    <scope>NUCLEOTIDE SEQUENCE [LARGE SCALE GENOMIC DNA]</scope>
</reference>
<dbReference type="AlphaFoldDB" id="A0A1F5KKA9"/>
<gene>
    <name evidence="1" type="ORF">A3D25_01705</name>
</gene>
<comment type="caution">
    <text evidence="1">The sequence shown here is derived from an EMBL/GenBank/DDBJ whole genome shotgun (WGS) entry which is preliminary data.</text>
</comment>
<evidence type="ECO:0000313" key="1">
    <source>
        <dbReference type="EMBL" id="OGE41225.1"/>
    </source>
</evidence>
<proteinExistence type="predicted"/>
<accession>A0A1F5KKA9</accession>
<protein>
    <submittedName>
        <fullName evidence="1">Uncharacterized protein</fullName>
    </submittedName>
</protein>
<sequence length="316" mass="35541">MTELNGEKGVKINRLPQDYKDFGNLLGRQNSIVETLNRFGPIRAYEEAFIHLCQLMDRSDYNRFHGNLDNLEPVSAYTCQQKIRKDPLLQADVARGHQGVPLISRRNIDMGIRQSFDGLPDHLLNTHLVADITSGGLSSVLENEQQVCKECGVQPDDPVYQIVMIERLRAAARNHMLDPLIKIMKRYADTNPIKYAIKDDAGIIDAKTNILMGALKQTEYYRGLTESLQSKLGDIYITLTDAGQDAEAACLLAEALAFMRSSHASGTNSKTLKSRIIEKIAQHDYDGAKKVVQELMVKYPNLWFPSTQEKFGIVEN</sequence>
<dbReference type="Proteomes" id="UP000177328">
    <property type="component" value="Unassembled WGS sequence"/>
</dbReference>
<name>A0A1F5KKA9_9BACT</name>